<dbReference type="SUPFAM" id="SSF51011">
    <property type="entry name" value="Glycosyl hydrolase domain"/>
    <property type="match status" value="1"/>
</dbReference>
<dbReference type="Gene3D" id="3.20.20.80">
    <property type="entry name" value="Glycosidases"/>
    <property type="match status" value="1"/>
</dbReference>
<dbReference type="EMBL" id="PDJC01000001">
    <property type="protein sequence ID" value="PFG17763.1"/>
    <property type="molecule type" value="Genomic_DNA"/>
</dbReference>
<evidence type="ECO:0000256" key="3">
    <source>
        <dbReference type="ARBA" id="ARBA00023295"/>
    </source>
</evidence>
<dbReference type="Pfam" id="PF00128">
    <property type="entry name" value="Alpha-amylase"/>
    <property type="match status" value="1"/>
</dbReference>
<organism evidence="5 6">
    <name type="scientific">Propionicimonas paludicola</name>
    <dbReference type="NCBI Taxonomy" id="185243"/>
    <lineage>
        <taxon>Bacteria</taxon>
        <taxon>Bacillati</taxon>
        <taxon>Actinomycetota</taxon>
        <taxon>Actinomycetes</taxon>
        <taxon>Propionibacteriales</taxon>
        <taxon>Nocardioidaceae</taxon>
        <taxon>Propionicimonas</taxon>
    </lineage>
</organism>
<dbReference type="Gene3D" id="3.90.400.10">
    <property type="entry name" value="Oligo-1,6-glucosidase, Domain 2"/>
    <property type="match status" value="1"/>
</dbReference>
<comment type="caution">
    <text evidence="5">The sequence shown here is derived from an EMBL/GenBank/DDBJ whole genome shotgun (WGS) entry which is preliminary data.</text>
</comment>
<dbReference type="AlphaFoldDB" id="A0A2A9CTI5"/>
<dbReference type="Gene3D" id="2.60.40.1180">
    <property type="entry name" value="Golgi alpha-mannosidase II"/>
    <property type="match status" value="1"/>
</dbReference>
<evidence type="ECO:0000256" key="2">
    <source>
        <dbReference type="ARBA" id="ARBA00022801"/>
    </source>
</evidence>
<proteinExistence type="inferred from homology"/>
<comment type="similarity">
    <text evidence="1">Belongs to the glycosyl hydrolase 13 family.</text>
</comment>
<dbReference type="GO" id="GO:0004556">
    <property type="term" value="F:alpha-amylase activity"/>
    <property type="evidence" value="ECO:0007669"/>
    <property type="project" value="TreeGrafter"/>
</dbReference>
<evidence type="ECO:0000313" key="5">
    <source>
        <dbReference type="EMBL" id="PFG17763.1"/>
    </source>
</evidence>
<keyword evidence="6" id="KW-1185">Reference proteome</keyword>
<keyword evidence="3" id="KW-0326">Glycosidase</keyword>
<dbReference type="InterPro" id="IPR017853">
    <property type="entry name" value="GH"/>
</dbReference>
<dbReference type="FunFam" id="3.90.400.10:FF:000002">
    <property type="entry name" value="Sucrose isomerase"/>
    <property type="match status" value="1"/>
</dbReference>
<feature type="domain" description="Glycosyl hydrolase family 13 catalytic" evidence="4">
    <location>
        <begin position="11"/>
        <end position="425"/>
    </location>
</feature>
<dbReference type="Proteomes" id="UP000226079">
    <property type="component" value="Unassembled WGS sequence"/>
</dbReference>
<gene>
    <name evidence="5" type="ORF">ATK74_2337</name>
</gene>
<accession>A0A2A9CTI5</accession>
<dbReference type="SMART" id="SM00642">
    <property type="entry name" value="Aamy"/>
    <property type="match status" value="1"/>
</dbReference>
<name>A0A2A9CTI5_9ACTN</name>
<dbReference type="PANTHER" id="PTHR10357">
    <property type="entry name" value="ALPHA-AMYLASE FAMILY MEMBER"/>
    <property type="match status" value="1"/>
</dbReference>
<evidence type="ECO:0000313" key="6">
    <source>
        <dbReference type="Proteomes" id="UP000226079"/>
    </source>
</evidence>
<dbReference type="PANTHER" id="PTHR10357:SF179">
    <property type="entry name" value="NEUTRAL AND BASIC AMINO ACID TRANSPORT PROTEIN RBAT"/>
    <property type="match status" value="1"/>
</dbReference>
<evidence type="ECO:0000259" key="4">
    <source>
        <dbReference type="SMART" id="SM00642"/>
    </source>
</evidence>
<reference evidence="5 6" key="1">
    <citation type="submission" date="2017-10" db="EMBL/GenBank/DDBJ databases">
        <title>Sequencing the genomes of 1000 actinobacteria strains.</title>
        <authorList>
            <person name="Klenk H.-P."/>
        </authorList>
    </citation>
    <scope>NUCLEOTIDE SEQUENCE [LARGE SCALE GENOMIC DNA]</scope>
    <source>
        <strain evidence="5 6">DSM 15597</strain>
    </source>
</reference>
<dbReference type="InterPro" id="IPR045857">
    <property type="entry name" value="O16G_dom_2"/>
</dbReference>
<dbReference type="CDD" id="cd11333">
    <property type="entry name" value="AmyAc_SI_OligoGlu_DGase"/>
    <property type="match status" value="1"/>
</dbReference>
<dbReference type="GO" id="GO:0009313">
    <property type="term" value="P:oligosaccharide catabolic process"/>
    <property type="evidence" value="ECO:0007669"/>
    <property type="project" value="TreeGrafter"/>
</dbReference>
<evidence type="ECO:0000256" key="1">
    <source>
        <dbReference type="ARBA" id="ARBA00008061"/>
    </source>
</evidence>
<dbReference type="SUPFAM" id="SSF51445">
    <property type="entry name" value="(Trans)glycosidases"/>
    <property type="match status" value="1"/>
</dbReference>
<dbReference type="FunFam" id="3.20.20.80:FF:000064">
    <property type="entry name" value="Oligo-1,6-glucosidase"/>
    <property type="match status" value="1"/>
</dbReference>
<dbReference type="InterPro" id="IPR006047">
    <property type="entry name" value="GH13_cat_dom"/>
</dbReference>
<dbReference type="OrthoDB" id="9043248at2"/>
<dbReference type="InterPro" id="IPR013780">
    <property type="entry name" value="Glyco_hydro_b"/>
</dbReference>
<keyword evidence="2" id="KW-0378">Hydrolase</keyword>
<dbReference type="RefSeq" id="WP_098462239.1">
    <property type="nucleotide sequence ID" value="NZ_PDJC01000001.1"/>
</dbReference>
<protein>
    <submittedName>
        <fullName evidence="5">Oligo-1,6-glucosidase</fullName>
    </submittedName>
</protein>
<sequence>MAWWHSAVAYQIYPRSFADSNGDGVGDLKGILTHLDYLAMLGVDVVWLSPIYRSPMDDNGYDISDYDDIDPLFGTLADFDALVEGLHARGIRLVLDMVINHTSDVHPWFLESRKPGSPKRDWYYWRPARDGFEPGSEGAEPTNWGSFFAGRGWKFDPASGEYYLHLFSPRQPDLNWENPEVRAELYAMMRRWLDRGVDGFRFDVINLISKTLPLADGPAGPDGICYDPSVVAEGPRLHEFLKELNREVGIDERQLFTVGEMVLVNSADARAHTDPEAGELGMVFTFEHMMLDAGPSGLKWDIVPLRLPALKANLAHWQQELADVGWNSLYWENHDQPRSVSRFGDDSPEFRVASAKTLATTLHLLKGTPFVYQGEELGMTNAGLTGIEQYDDIESRNFYAGGLALGMDPAQLLGALAQRSRDNARTPVPWHGGAGAGFSTGTPWLPVNANHDQINAADAVADPGSVFHHYRKLIALRHDSALVREGRFELLLGEHPSLFCYLRSLDDQALLVVANWSSAPVPLPLDDLPSLVGARLILGTHDELSDTLAGWESRVYRLGW</sequence>
<dbReference type="NCBIfam" id="NF008183">
    <property type="entry name" value="PRK10933.1"/>
    <property type="match status" value="1"/>
</dbReference>